<evidence type="ECO:0000256" key="1">
    <source>
        <dbReference type="SAM" id="Phobius"/>
    </source>
</evidence>
<dbReference type="AlphaFoldDB" id="A0A371CZE5"/>
<keyword evidence="1" id="KW-0472">Membrane</keyword>
<dbReference type="EMBL" id="KZ857435">
    <property type="protein sequence ID" value="RDX45643.1"/>
    <property type="molecule type" value="Genomic_DNA"/>
</dbReference>
<keyword evidence="1" id="KW-0812">Transmembrane</keyword>
<name>A0A371CZE5_9APHY</name>
<keyword evidence="2" id="KW-0732">Signal</keyword>
<reference evidence="3 4" key="1">
    <citation type="journal article" date="2018" name="Biotechnol. Biofuels">
        <title>Integrative visual omics of the white-rot fungus Polyporus brumalis exposes the biotechnological potential of its oxidative enzymes for delignifying raw plant biomass.</title>
        <authorList>
            <person name="Miyauchi S."/>
            <person name="Rancon A."/>
            <person name="Drula E."/>
            <person name="Hage H."/>
            <person name="Chaduli D."/>
            <person name="Favel A."/>
            <person name="Grisel S."/>
            <person name="Henrissat B."/>
            <person name="Herpoel-Gimbert I."/>
            <person name="Ruiz-Duenas F.J."/>
            <person name="Chevret D."/>
            <person name="Hainaut M."/>
            <person name="Lin J."/>
            <person name="Wang M."/>
            <person name="Pangilinan J."/>
            <person name="Lipzen A."/>
            <person name="Lesage-Meessen L."/>
            <person name="Navarro D."/>
            <person name="Riley R."/>
            <person name="Grigoriev I.V."/>
            <person name="Zhou S."/>
            <person name="Raouche S."/>
            <person name="Rosso M.N."/>
        </authorList>
    </citation>
    <scope>NUCLEOTIDE SEQUENCE [LARGE SCALE GENOMIC DNA]</scope>
    <source>
        <strain evidence="3 4">BRFM 1820</strain>
    </source>
</reference>
<sequence>MSSLWMCTRCSLLFESILRMLGSGQWRRPVLACGAWAAFFFGRHIRCRPRKIASPATFIISAIPCRAAKMSILRVSAQEDTVGENTPTLESPILTLPFLSTAGVRQAREAIRTSVVVNPSPTRGFFRSYHALGAILLPALAAFLGSQCRTWRRDERTQHERIAMER</sequence>
<keyword evidence="1" id="KW-1133">Transmembrane helix</keyword>
<evidence type="ECO:0000256" key="2">
    <source>
        <dbReference type="SAM" id="SignalP"/>
    </source>
</evidence>
<evidence type="ECO:0000313" key="3">
    <source>
        <dbReference type="EMBL" id="RDX45643.1"/>
    </source>
</evidence>
<evidence type="ECO:0000313" key="4">
    <source>
        <dbReference type="Proteomes" id="UP000256964"/>
    </source>
</evidence>
<accession>A0A371CZE5</accession>
<feature type="signal peptide" evidence="2">
    <location>
        <begin position="1"/>
        <end position="24"/>
    </location>
</feature>
<feature type="chain" id="PRO_5016827693" evidence="2">
    <location>
        <begin position="25"/>
        <end position="166"/>
    </location>
</feature>
<proteinExistence type="predicted"/>
<feature type="transmembrane region" description="Helical" evidence="1">
    <location>
        <begin position="128"/>
        <end position="146"/>
    </location>
</feature>
<protein>
    <submittedName>
        <fullName evidence="3">Uncharacterized protein</fullName>
    </submittedName>
</protein>
<dbReference type="Proteomes" id="UP000256964">
    <property type="component" value="Unassembled WGS sequence"/>
</dbReference>
<keyword evidence="4" id="KW-1185">Reference proteome</keyword>
<organism evidence="3 4">
    <name type="scientific">Lentinus brumalis</name>
    <dbReference type="NCBI Taxonomy" id="2498619"/>
    <lineage>
        <taxon>Eukaryota</taxon>
        <taxon>Fungi</taxon>
        <taxon>Dikarya</taxon>
        <taxon>Basidiomycota</taxon>
        <taxon>Agaricomycotina</taxon>
        <taxon>Agaricomycetes</taxon>
        <taxon>Polyporales</taxon>
        <taxon>Polyporaceae</taxon>
        <taxon>Lentinus</taxon>
    </lineage>
</organism>
<gene>
    <name evidence="3" type="ORF">OH76DRAFT_938350</name>
</gene>